<keyword evidence="4" id="KW-1185">Reference proteome</keyword>
<feature type="coiled-coil region" evidence="1">
    <location>
        <begin position="106"/>
        <end position="150"/>
    </location>
</feature>
<evidence type="ECO:0000313" key="3">
    <source>
        <dbReference type="EMBL" id="KAL3662052.1"/>
    </source>
</evidence>
<evidence type="ECO:0000256" key="1">
    <source>
        <dbReference type="SAM" id="Coils"/>
    </source>
</evidence>
<gene>
    <name evidence="3" type="ORF">V7S43_012857</name>
</gene>
<evidence type="ECO:0000313" key="4">
    <source>
        <dbReference type="Proteomes" id="UP001632037"/>
    </source>
</evidence>
<feature type="region of interest" description="Disordered" evidence="2">
    <location>
        <begin position="324"/>
        <end position="357"/>
    </location>
</feature>
<sequence>MLQRTYNVVRRTIEAEETQCAYNRHVLTEVQCVLDEMVYDVESCEHECELVKLKRQLTSAESSLVEYQERESELIYERQQAYSYAVKVEENGRGIMSKLNEHLSVVVMELAKKELMEKELHQAKEQLKLTGQLSKELANAQREIRELRRANDIQYILRKNNAVPTKLMADSRLPTRESNGPVRAKSFPGGFPTTMEEGMNVFSPLPDNVMLKLFSFLDEDSMVAISVTDRVLVRRVNVMFGVTTPSSLANSAPPAPVKPRPLSPIARKQSKIRSLSFIGSSDKEKVVQDCSTAMSRIFPDSDGVSLVALEGGCTCEILETRPDQAFPRHVNQSEDDRGSSRPSADRKGRRGSKTIQC</sequence>
<organism evidence="3 4">
    <name type="scientific">Phytophthora oleae</name>
    <dbReference type="NCBI Taxonomy" id="2107226"/>
    <lineage>
        <taxon>Eukaryota</taxon>
        <taxon>Sar</taxon>
        <taxon>Stramenopiles</taxon>
        <taxon>Oomycota</taxon>
        <taxon>Peronosporomycetes</taxon>
        <taxon>Peronosporales</taxon>
        <taxon>Peronosporaceae</taxon>
        <taxon>Phytophthora</taxon>
    </lineage>
</organism>
<evidence type="ECO:0008006" key="5">
    <source>
        <dbReference type="Google" id="ProtNLM"/>
    </source>
</evidence>
<dbReference type="Proteomes" id="UP001632037">
    <property type="component" value="Unassembled WGS sequence"/>
</dbReference>
<keyword evidence="1" id="KW-0175">Coiled coil</keyword>
<feature type="compositionally biased region" description="Basic and acidic residues" evidence="2">
    <location>
        <begin position="331"/>
        <end position="346"/>
    </location>
</feature>
<dbReference type="EMBL" id="JBIMZQ010000033">
    <property type="protein sequence ID" value="KAL3662052.1"/>
    <property type="molecule type" value="Genomic_DNA"/>
</dbReference>
<dbReference type="AlphaFoldDB" id="A0ABD3F6G1"/>
<comment type="caution">
    <text evidence="3">The sequence shown here is derived from an EMBL/GenBank/DDBJ whole genome shotgun (WGS) entry which is preliminary data.</text>
</comment>
<name>A0ABD3F6G1_9STRA</name>
<proteinExistence type="predicted"/>
<protein>
    <recommendedName>
        <fullName evidence="5">F-box domain-containing protein</fullName>
    </recommendedName>
</protein>
<reference evidence="3 4" key="1">
    <citation type="submission" date="2024-09" db="EMBL/GenBank/DDBJ databases">
        <title>Genome sequencing and assembly of Phytophthora oleae, isolate VK10A, causative agent of rot of olive drupes.</title>
        <authorList>
            <person name="Conti Taguali S."/>
            <person name="Riolo M."/>
            <person name="La Spada F."/>
            <person name="Cacciola S.O."/>
            <person name="Dionisio G."/>
        </authorList>
    </citation>
    <scope>NUCLEOTIDE SEQUENCE [LARGE SCALE GENOMIC DNA]</scope>
    <source>
        <strain evidence="3 4">VK10A</strain>
    </source>
</reference>
<feature type="compositionally biased region" description="Basic residues" evidence="2">
    <location>
        <begin position="347"/>
        <end position="357"/>
    </location>
</feature>
<evidence type="ECO:0000256" key="2">
    <source>
        <dbReference type="SAM" id="MobiDB-lite"/>
    </source>
</evidence>
<accession>A0ABD3F6G1</accession>